<evidence type="ECO:0000256" key="5">
    <source>
        <dbReference type="ARBA" id="ARBA00022801"/>
    </source>
</evidence>
<reference evidence="11" key="1">
    <citation type="submission" date="2016-10" db="EMBL/GenBank/DDBJ databases">
        <authorList>
            <person name="Varghese N."/>
            <person name="Submissions S."/>
        </authorList>
    </citation>
    <scope>NUCLEOTIDE SEQUENCE [LARGE SCALE GENOMIC DNA]</scope>
    <source>
        <strain evidence="11">ATCC 35263</strain>
    </source>
</reference>
<dbReference type="EMBL" id="FNWJ01000001">
    <property type="protein sequence ID" value="SEH12426.1"/>
    <property type="molecule type" value="Genomic_DNA"/>
</dbReference>
<dbReference type="Proteomes" id="UP000222056">
    <property type="component" value="Unassembled WGS sequence"/>
</dbReference>
<evidence type="ECO:0000256" key="3">
    <source>
        <dbReference type="ARBA" id="ARBA00013085"/>
    </source>
</evidence>
<dbReference type="EC" id="3.1.3.15" evidence="3 8"/>
<organism evidence="10 11">
    <name type="scientific">Thermoleophilum album</name>
    <dbReference type="NCBI Taxonomy" id="29539"/>
    <lineage>
        <taxon>Bacteria</taxon>
        <taxon>Bacillati</taxon>
        <taxon>Actinomycetota</taxon>
        <taxon>Thermoleophilia</taxon>
        <taxon>Thermoleophilales</taxon>
        <taxon>Thermoleophilaceae</taxon>
        <taxon>Thermoleophilum</taxon>
    </lineage>
</organism>
<comment type="pathway">
    <text evidence="1 8">Amino-acid biosynthesis; L-histidine biosynthesis; L-histidine from 5-phospho-alpha-D-ribose 1-diphosphate: step 8/9.</text>
</comment>
<dbReference type="GO" id="GO:0000105">
    <property type="term" value="P:L-histidine biosynthetic process"/>
    <property type="evidence" value="ECO:0007669"/>
    <property type="project" value="UniProtKB-UniRule"/>
</dbReference>
<dbReference type="SUPFAM" id="SSF89550">
    <property type="entry name" value="PHP domain-like"/>
    <property type="match status" value="1"/>
</dbReference>
<sequence length="280" mass="32519">MLTDYHLHLRPDEKDARAADHFTVENASRYRERARELGIDELGVSEHVHRFAQALTISDHPWYRHWASDDLDEYCAFVREQTDLRLGIEVDYLPGREDRLAELVATRDFDYVVGSVHFVDGAIVDLLGDERWRDYDVWRLHDPDTVWRRYFELLADAVRSGLFDILAHPDLVKVQGRSGPWPERDPRYYWEPTLEALAESDVAVEFSTAGWRKPIGEPYPDEGFLRECLALGRVVALSSDAHRPDQIGYRYDEAVERLGALGVERIAVFERRSRRLEPLG</sequence>
<keyword evidence="5 8" id="KW-0378">Hydrolase</keyword>
<dbReference type="GO" id="GO:0005737">
    <property type="term" value="C:cytoplasm"/>
    <property type="evidence" value="ECO:0007669"/>
    <property type="project" value="TreeGrafter"/>
</dbReference>
<evidence type="ECO:0000256" key="7">
    <source>
        <dbReference type="ARBA" id="ARBA00049158"/>
    </source>
</evidence>
<dbReference type="OrthoDB" id="6637113at2"/>
<evidence type="ECO:0000256" key="1">
    <source>
        <dbReference type="ARBA" id="ARBA00004970"/>
    </source>
</evidence>
<evidence type="ECO:0000256" key="6">
    <source>
        <dbReference type="ARBA" id="ARBA00023102"/>
    </source>
</evidence>
<dbReference type="STRING" id="29539.SAMN02745716_1086"/>
<dbReference type="GO" id="GO:0004401">
    <property type="term" value="F:histidinol-phosphatase activity"/>
    <property type="evidence" value="ECO:0007669"/>
    <property type="project" value="UniProtKB-UniRule"/>
</dbReference>
<dbReference type="NCBIfam" id="NF005596">
    <property type="entry name" value="PRK07328.1"/>
    <property type="match status" value="1"/>
</dbReference>
<evidence type="ECO:0000256" key="2">
    <source>
        <dbReference type="ARBA" id="ARBA00009152"/>
    </source>
</evidence>
<dbReference type="Gene3D" id="3.20.20.140">
    <property type="entry name" value="Metal-dependent hydrolases"/>
    <property type="match status" value="1"/>
</dbReference>
<gene>
    <name evidence="10" type="ORF">SAMN02745716_1086</name>
</gene>
<dbReference type="InterPro" id="IPR016195">
    <property type="entry name" value="Pol/histidinol_Pase-like"/>
</dbReference>
<dbReference type="Pfam" id="PF02811">
    <property type="entry name" value="PHP"/>
    <property type="match status" value="1"/>
</dbReference>
<dbReference type="AlphaFoldDB" id="A0A1H6FNG4"/>
<dbReference type="InterPro" id="IPR010140">
    <property type="entry name" value="Histidinol_P_phosphatase_HisJ"/>
</dbReference>
<keyword evidence="6 8" id="KW-0368">Histidine biosynthesis</keyword>
<evidence type="ECO:0000256" key="4">
    <source>
        <dbReference type="ARBA" id="ARBA00022605"/>
    </source>
</evidence>
<dbReference type="PANTHER" id="PTHR21039:SF0">
    <property type="entry name" value="HISTIDINOL-PHOSPHATASE"/>
    <property type="match status" value="1"/>
</dbReference>
<evidence type="ECO:0000259" key="9">
    <source>
        <dbReference type="Pfam" id="PF02811"/>
    </source>
</evidence>
<feature type="domain" description="PHP" evidence="9">
    <location>
        <begin position="28"/>
        <end position="208"/>
    </location>
</feature>
<proteinExistence type="inferred from homology"/>
<dbReference type="CDD" id="cd12110">
    <property type="entry name" value="PHP_HisPPase_Hisj_like"/>
    <property type="match status" value="1"/>
</dbReference>
<evidence type="ECO:0000313" key="10">
    <source>
        <dbReference type="EMBL" id="SEH12426.1"/>
    </source>
</evidence>
<keyword evidence="11" id="KW-1185">Reference proteome</keyword>
<protein>
    <recommendedName>
        <fullName evidence="3 8">Histidinol-phosphatase</fullName>
        <shortName evidence="8">HolPase</shortName>
        <ecNumber evidence="3 8">3.1.3.15</ecNumber>
    </recommendedName>
</protein>
<dbReference type="RefSeq" id="WP_093116903.1">
    <property type="nucleotide sequence ID" value="NZ_FNWJ01000001.1"/>
</dbReference>
<evidence type="ECO:0000256" key="8">
    <source>
        <dbReference type="RuleBase" id="RU366003"/>
    </source>
</evidence>
<dbReference type="UniPathway" id="UPA00031">
    <property type="reaction ID" value="UER00013"/>
</dbReference>
<dbReference type="NCBIfam" id="TIGR01856">
    <property type="entry name" value="hisJ_fam"/>
    <property type="match status" value="1"/>
</dbReference>
<keyword evidence="4 8" id="KW-0028">Amino-acid biosynthesis</keyword>
<accession>A0A1H6FNG4</accession>
<dbReference type="PANTHER" id="PTHR21039">
    <property type="entry name" value="HISTIDINOL PHOSPHATASE-RELATED"/>
    <property type="match status" value="1"/>
</dbReference>
<dbReference type="InterPro" id="IPR004013">
    <property type="entry name" value="PHP_dom"/>
</dbReference>
<comment type="similarity">
    <text evidence="2 8">Belongs to the PHP hydrolase family. HisK subfamily.</text>
</comment>
<name>A0A1H6FNG4_THEAL</name>
<evidence type="ECO:0000313" key="11">
    <source>
        <dbReference type="Proteomes" id="UP000222056"/>
    </source>
</evidence>
<comment type="catalytic activity">
    <reaction evidence="7 8">
        <text>L-histidinol phosphate + H2O = L-histidinol + phosphate</text>
        <dbReference type="Rhea" id="RHEA:14465"/>
        <dbReference type="ChEBI" id="CHEBI:15377"/>
        <dbReference type="ChEBI" id="CHEBI:43474"/>
        <dbReference type="ChEBI" id="CHEBI:57699"/>
        <dbReference type="ChEBI" id="CHEBI:57980"/>
        <dbReference type="EC" id="3.1.3.15"/>
    </reaction>
</comment>